<sequence>MAILAQLNDNVVVHKFTLTAPGASLGRHPDSDIQIEDNAISANHARITLEPNQYFPQFFEIFLEDVGSTNGTFINDQRVLGKQRLHDKDLVRLGFNSFRFLDDKEEELEKTVHMLHG</sequence>
<evidence type="ECO:0000313" key="3">
    <source>
        <dbReference type="Proteomes" id="UP000319732"/>
    </source>
</evidence>
<dbReference type="InterPro" id="IPR000253">
    <property type="entry name" value="FHA_dom"/>
</dbReference>
<feature type="domain" description="FHA" evidence="1">
    <location>
        <begin position="23"/>
        <end position="79"/>
    </location>
</feature>
<evidence type="ECO:0000313" key="2">
    <source>
        <dbReference type="EMBL" id="TQV67980.1"/>
    </source>
</evidence>
<dbReference type="CDD" id="cd00060">
    <property type="entry name" value="FHA"/>
    <property type="match status" value="1"/>
</dbReference>
<dbReference type="RefSeq" id="WP_142929574.1">
    <property type="nucleotide sequence ID" value="NZ_ML660108.1"/>
</dbReference>
<proteinExistence type="predicted"/>
<organism evidence="2 3">
    <name type="scientific">Exilibacterium tricleocarpae</name>
    <dbReference type="NCBI Taxonomy" id="2591008"/>
    <lineage>
        <taxon>Bacteria</taxon>
        <taxon>Pseudomonadati</taxon>
        <taxon>Pseudomonadota</taxon>
        <taxon>Gammaproteobacteria</taxon>
        <taxon>Cellvibrionales</taxon>
        <taxon>Cellvibrionaceae</taxon>
        <taxon>Exilibacterium</taxon>
    </lineage>
</organism>
<comment type="caution">
    <text evidence="2">The sequence shown here is derived from an EMBL/GenBank/DDBJ whole genome shotgun (WGS) entry which is preliminary data.</text>
</comment>
<dbReference type="SMART" id="SM00240">
    <property type="entry name" value="FHA"/>
    <property type="match status" value="1"/>
</dbReference>
<dbReference type="InterPro" id="IPR008984">
    <property type="entry name" value="SMAD_FHA_dom_sf"/>
</dbReference>
<keyword evidence="3" id="KW-1185">Reference proteome</keyword>
<evidence type="ECO:0000259" key="1">
    <source>
        <dbReference type="PROSITE" id="PS50006"/>
    </source>
</evidence>
<dbReference type="AlphaFoldDB" id="A0A545SSM7"/>
<dbReference type="EMBL" id="VHSG01000032">
    <property type="protein sequence ID" value="TQV67980.1"/>
    <property type="molecule type" value="Genomic_DNA"/>
</dbReference>
<dbReference type="Gene3D" id="2.60.200.20">
    <property type="match status" value="1"/>
</dbReference>
<dbReference type="PROSITE" id="PS50006">
    <property type="entry name" value="FHA_DOMAIN"/>
    <property type="match status" value="1"/>
</dbReference>
<protein>
    <submittedName>
        <fullName evidence="2">FHA domain-containing protein</fullName>
    </submittedName>
</protein>
<dbReference type="InterPro" id="IPR050923">
    <property type="entry name" value="Cell_Proc_Reg/RNA_Proc"/>
</dbReference>
<dbReference type="PANTHER" id="PTHR23308">
    <property type="entry name" value="NUCLEAR INHIBITOR OF PROTEIN PHOSPHATASE-1"/>
    <property type="match status" value="1"/>
</dbReference>
<gene>
    <name evidence="2" type="ORF">FKG94_24410</name>
</gene>
<name>A0A545SSM7_9GAMM</name>
<reference evidence="2 3" key="1">
    <citation type="submission" date="2019-06" db="EMBL/GenBank/DDBJ databases">
        <title>Whole genome sequence for Cellvibrionaceae sp. R142.</title>
        <authorList>
            <person name="Wang G."/>
        </authorList>
    </citation>
    <scope>NUCLEOTIDE SEQUENCE [LARGE SCALE GENOMIC DNA]</scope>
    <source>
        <strain evidence="2 3">R142</strain>
    </source>
</reference>
<dbReference type="Proteomes" id="UP000319732">
    <property type="component" value="Unassembled WGS sequence"/>
</dbReference>
<dbReference type="Pfam" id="PF00498">
    <property type="entry name" value="FHA"/>
    <property type="match status" value="1"/>
</dbReference>
<dbReference type="SUPFAM" id="SSF49879">
    <property type="entry name" value="SMAD/FHA domain"/>
    <property type="match status" value="1"/>
</dbReference>
<dbReference type="OrthoDB" id="151099at2"/>
<accession>A0A545SSM7</accession>